<organism evidence="5 6">
    <name type="scientific">Ramazzottius varieornatus</name>
    <name type="common">Water bear</name>
    <name type="synonym">Tardigrade</name>
    <dbReference type="NCBI Taxonomy" id="947166"/>
    <lineage>
        <taxon>Eukaryota</taxon>
        <taxon>Metazoa</taxon>
        <taxon>Ecdysozoa</taxon>
        <taxon>Tardigrada</taxon>
        <taxon>Eutardigrada</taxon>
        <taxon>Parachela</taxon>
        <taxon>Hypsibioidea</taxon>
        <taxon>Ramazzottiidae</taxon>
        <taxon>Ramazzottius</taxon>
    </lineage>
</organism>
<comment type="catalytic activity">
    <reaction evidence="4">
        <text>an N-acyl-L-alpha-aminoacyl-tRNA + H2O = an N-acyl-L-amino acid + a tRNA + H(+)</text>
        <dbReference type="Rhea" id="RHEA:54448"/>
        <dbReference type="Rhea" id="RHEA-COMP:10123"/>
        <dbReference type="Rhea" id="RHEA-COMP:13883"/>
        <dbReference type="ChEBI" id="CHEBI:15377"/>
        <dbReference type="ChEBI" id="CHEBI:15378"/>
        <dbReference type="ChEBI" id="CHEBI:59874"/>
        <dbReference type="ChEBI" id="CHEBI:78442"/>
        <dbReference type="ChEBI" id="CHEBI:138191"/>
        <dbReference type="EC" id="3.1.1.29"/>
    </reaction>
</comment>
<dbReference type="PANTHER" id="PTHR12649:SF11">
    <property type="entry name" value="PEPTIDYL-TRNA HYDROLASE 2, MITOCHONDRIAL"/>
    <property type="match status" value="1"/>
</dbReference>
<evidence type="ECO:0000313" key="6">
    <source>
        <dbReference type="Proteomes" id="UP000186922"/>
    </source>
</evidence>
<dbReference type="Proteomes" id="UP000186922">
    <property type="component" value="Unassembled WGS sequence"/>
</dbReference>
<dbReference type="GO" id="GO:0004045">
    <property type="term" value="F:peptidyl-tRNA hydrolase activity"/>
    <property type="evidence" value="ECO:0007669"/>
    <property type="project" value="UniProtKB-EC"/>
</dbReference>
<dbReference type="InterPro" id="IPR023476">
    <property type="entry name" value="Pep_tRNA_hydro_II_dom_sf"/>
</dbReference>
<evidence type="ECO:0000256" key="4">
    <source>
        <dbReference type="ARBA" id="ARBA00048707"/>
    </source>
</evidence>
<dbReference type="OrthoDB" id="1733656at2759"/>
<sequence length="103" mass="10717">MTRGKAAAQCGHAAVGTVQNFTGRNKNLLDIWLATGQTKVVLKVDSESDLLRLAKQAEASGIGSFLVRDAGRTEVANGTVTVLAVGPAEVKDVDAITGQLKLL</sequence>
<evidence type="ECO:0000256" key="2">
    <source>
        <dbReference type="ARBA" id="ARBA00022801"/>
    </source>
</evidence>
<evidence type="ECO:0000313" key="5">
    <source>
        <dbReference type="EMBL" id="GAU88024.1"/>
    </source>
</evidence>
<dbReference type="InterPro" id="IPR002833">
    <property type="entry name" value="PTH2"/>
</dbReference>
<dbReference type="PANTHER" id="PTHR12649">
    <property type="entry name" value="PEPTIDYL-TRNA HYDROLASE 2"/>
    <property type="match status" value="1"/>
</dbReference>
<protein>
    <recommendedName>
        <fullName evidence="1">peptidyl-tRNA hydrolase</fullName>
        <ecNumber evidence="1">3.1.1.29</ecNumber>
    </recommendedName>
</protein>
<dbReference type="SUPFAM" id="SSF102462">
    <property type="entry name" value="Peptidyl-tRNA hydrolase II"/>
    <property type="match status" value="1"/>
</dbReference>
<dbReference type="FunFam" id="3.40.1490.10:FF:000001">
    <property type="entry name" value="Peptidyl-tRNA hydrolase 2"/>
    <property type="match status" value="1"/>
</dbReference>
<dbReference type="NCBIfam" id="TIGR00283">
    <property type="entry name" value="arch_pth2"/>
    <property type="match status" value="1"/>
</dbReference>
<proteinExistence type="inferred from homology"/>
<comment type="caution">
    <text evidence="5">The sequence shown here is derived from an EMBL/GenBank/DDBJ whole genome shotgun (WGS) entry which is preliminary data.</text>
</comment>
<evidence type="ECO:0000256" key="1">
    <source>
        <dbReference type="ARBA" id="ARBA00013260"/>
    </source>
</evidence>
<dbReference type="Pfam" id="PF01981">
    <property type="entry name" value="PTH2"/>
    <property type="match status" value="1"/>
</dbReference>
<dbReference type="EMBL" id="BDGG01000001">
    <property type="protein sequence ID" value="GAU88024.1"/>
    <property type="molecule type" value="Genomic_DNA"/>
</dbReference>
<reference evidence="5 6" key="1">
    <citation type="journal article" date="2016" name="Nat. Commun.">
        <title>Extremotolerant tardigrade genome and improved radiotolerance of human cultured cells by tardigrade-unique protein.</title>
        <authorList>
            <person name="Hashimoto T."/>
            <person name="Horikawa D.D."/>
            <person name="Saito Y."/>
            <person name="Kuwahara H."/>
            <person name="Kozuka-Hata H."/>
            <person name="Shin-I T."/>
            <person name="Minakuchi Y."/>
            <person name="Ohishi K."/>
            <person name="Motoyama A."/>
            <person name="Aizu T."/>
            <person name="Enomoto A."/>
            <person name="Kondo K."/>
            <person name="Tanaka S."/>
            <person name="Hara Y."/>
            <person name="Koshikawa S."/>
            <person name="Sagara H."/>
            <person name="Miura T."/>
            <person name="Yokobori S."/>
            <person name="Miyagawa K."/>
            <person name="Suzuki Y."/>
            <person name="Kubo T."/>
            <person name="Oyama M."/>
            <person name="Kohara Y."/>
            <person name="Fujiyama A."/>
            <person name="Arakawa K."/>
            <person name="Katayama T."/>
            <person name="Toyoda A."/>
            <person name="Kunieda T."/>
        </authorList>
    </citation>
    <scope>NUCLEOTIDE SEQUENCE [LARGE SCALE GENOMIC DNA]</scope>
    <source>
        <strain evidence="5 6">YOKOZUNA-1</strain>
    </source>
</reference>
<dbReference type="Gene3D" id="3.40.1490.10">
    <property type="entry name" value="Bit1"/>
    <property type="match status" value="1"/>
</dbReference>
<evidence type="ECO:0000256" key="3">
    <source>
        <dbReference type="ARBA" id="ARBA00038050"/>
    </source>
</evidence>
<dbReference type="STRING" id="947166.A0A1D1UE11"/>
<dbReference type="GO" id="GO:0005829">
    <property type="term" value="C:cytosol"/>
    <property type="evidence" value="ECO:0007669"/>
    <property type="project" value="TreeGrafter"/>
</dbReference>
<name>A0A1D1UE11_RAMVA</name>
<keyword evidence="6" id="KW-1185">Reference proteome</keyword>
<comment type="similarity">
    <text evidence="3">Belongs to the PTH2 family.</text>
</comment>
<keyword evidence="2" id="KW-0378">Hydrolase</keyword>
<accession>A0A1D1UE11</accession>
<dbReference type="AlphaFoldDB" id="A0A1D1UE11"/>
<gene>
    <name evidence="5" type="primary">RvY_00796-1</name>
    <name evidence="5" type="synonym">RvY_00796.1</name>
    <name evidence="5" type="ORF">RvY_00796</name>
</gene>
<dbReference type="EC" id="3.1.1.29" evidence="1"/>